<sequence>MMFRSPPAWALVLTGLVLNVLALLMSSIVLDKLSGEIGQLSEQKDENIYSIQLAWNSVEMLERKREMLLLHIAHEGEVQQQLQATLQGQLSQWVNQPIPEINLDNLPQLMMLINQAQQSYRNQIDNFYLENLSISELMTSLNERIAWYKNIGLFLQVFGLALILARDLARKPN</sequence>
<organism evidence="1 2">
    <name type="scientific">Vibrio bivalvicida</name>
    <dbReference type="NCBI Taxonomy" id="1276888"/>
    <lineage>
        <taxon>Bacteria</taxon>
        <taxon>Pseudomonadati</taxon>
        <taxon>Pseudomonadota</taxon>
        <taxon>Gammaproteobacteria</taxon>
        <taxon>Vibrionales</taxon>
        <taxon>Vibrionaceae</taxon>
        <taxon>Vibrio</taxon>
        <taxon>Vibrio oreintalis group</taxon>
    </lineage>
</organism>
<reference evidence="1 2" key="1">
    <citation type="journal article" date="2016" name="Syst. Appl. Microbiol.">
        <title>Vibrio bivalvicida sp. nov., a novel larval pathogen for bivalve molluscs reared in a hatchery.</title>
        <authorList>
            <person name="Dubert J."/>
            <person name="Romalde J.L."/>
            <person name="Prado S."/>
            <person name="Barja J.L."/>
        </authorList>
    </citation>
    <scope>NUCLEOTIDE SEQUENCE [LARGE SCALE GENOMIC DNA]</scope>
    <source>
        <strain evidence="1 2">605</strain>
    </source>
</reference>
<dbReference type="Proteomes" id="UP000078406">
    <property type="component" value="Unassembled WGS sequence"/>
</dbReference>
<protein>
    <submittedName>
        <fullName evidence="1">DNA mismatch repair protein</fullName>
    </submittedName>
</protein>
<accession>A0A177Y2I9</accession>
<dbReference type="RefSeq" id="WP_054961141.1">
    <property type="nucleotide sequence ID" value="NZ_LLEI02000021.1"/>
</dbReference>
<comment type="caution">
    <text evidence="1">The sequence shown here is derived from an EMBL/GenBank/DDBJ whole genome shotgun (WGS) entry which is preliminary data.</text>
</comment>
<gene>
    <name evidence="1" type="ORF">APB76_05900</name>
</gene>
<evidence type="ECO:0000313" key="2">
    <source>
        <dbReference type="Proteomes" id="UP000078406"/>
    </source>
</evidence>
<dbReference type="EMBL" id="LLEI02000021">
    <property type="protein sequence ID" value="OAJ94816.1"/>
    <property type="molecule type" value="Genomic_DNA"/>
</dbReference>
<dbReference type="AlphaFoldDB" id="A0A177Y2I9"/>
<evidence type="ECO:0000313" key="1">
    <source>
        <dbReference type="EMBL" id="OAJ94816.1"/>
    </source>
</evidence>
<name>A0A177Y2I9_9VIBR</name>
<proteinExistence type="predicted"/>